<dbReference type="SUPFAM" id="SSF52799">
    <property type="entry name" value="(Phosphotyrosine protein) phosphatases II"/>
    <property type="match status" value="1"/>
</dbReference>
<name>T1GTG0_MEGSC</name>
<dbReference type="InterPro" id="IPR010569">
    <property type="entry name" value="Myotubularin-like_Pase_dom"/>
</dbReference>
<evidence type="ECO:0000313" key="4">
    <source>
        <dbReference type="Proteomes" id="UP000015102"/>
    </source>
</evidence>
<dbReference type="AlphaFoldDB" id="T1GTG0"/>
<protein>
    <recommendedName>
        <fullName evidence="2">Myotubularin phosphatase domain-containing protein</fullName>
    </recommendedName>
</protein>
<proteinExistence type="inferred from homology"/>
<organism evidence="3 4">
    <name type="scientific">Megaselia scalaris</name>
    <name type="common">Humpbacked fly</name>
    <name type="synonym">Phora scalaris</name>
    <dbReference type="NCBI Taxonomy" id="36166"/>
    <lineage>
        <taxon>Eukaryota</taxon>
        <taxon>Metazoa</taxon>
        <taxon>Ecdysozoa</taxon>
        <taxon>Arthropoda</taxon>
        <taxon>Hexapoda</taxon>
        <taxon>Insecta</taxon>
        <taxon>Pterygota</taxon>
        <taxon>Neoptera</taxon>
        <taxon>Endopterygota</taxon>
        <taxon>Diptera</taxon>
        <taxon>Brachycera</taxon>
        <taxon>Muscomorpha</taxon>
        <taxon>Platypezoidea</taxon>
        <taxon>Phoridae</taxon>
        <taxon>Megaseliini</taxon>
        <taxon>Megaselia</taxon>
    </lineage>
</organism>
<dbReference type="EMBL" id="CAQQ02159644">
    <property type="status" value="NOT_ANNOTATED_CDS"/>
    <property type="molecule type" value="Genomic_DNA"/>
</dbReference>
<dbReference type="EnsemblMetazoa" id="MESCA006991-RA">
    <property type="protein sequence ID" value="MESCA006991-PA"/>
    <property type="gene ID" value="MESCA006991"/>
</dbReference>
<accession>T1GTG0</accession>
<dbReference type="GO" id="GO:0016020">
    <property type="term" value="C:membrane"/>
    <property type="evidence" value="ECO:0007669"/>
    <property type="project" value="TreeGrafter"/>
</dbReference>
<dbReference type="GO" id="GO:0005737">
    <property type="term" value="C:cytoplasm"/>
    <property type="evidence" value="ECO:0007669"/>
    <property type="project" value="TreeGrafter"/>
</dbReference>
<dbReference type="Pfam" id="PF06602">
    <property type="entry name" value="Myotub-related"/>
    <property type="match status" value="1"/>
</dbReference>
<evidence type="ECO:0000256" key="1">
    <source>
        <dbReference type="ARBA" id="ARBA00007471"/>
    </source>
</evidence>
<reference evidence="4" key="1">
    <citation type="submission" date="2013-02" db="EMBL/GenBank/DDBJ databases">
        <authorList>
            <person name="Hughes D."/>
        </authorList>
    </citation>
    <scope>NUCLEOTIDE SEQUENCE</scope>
    <source>
        <strain>Durham</strain>
        <strain evidence="4">NC isolate 2 -- Noor lab</strain>
    </source>
</reference>
<dbReference type="PANTHER" id="PTHR10807:SF110">
    <property type="entry name" value="FI17948P1"/>
    <property type="match status" value="1"/>
</dbReference>
<dbReference type="OMA" id="PESAKKX"/>
<dbReference type="HOGENOM" id="CLU_919908_0_0_1"/>
<comment type="similarity">
    <text evidence="1">Belongs to the protein-tyrosine phosphatase family. Non-receptor class myotubularin subfamily.</text>
</comment>
<dbReference type="PANTHER" id="PTHR10807">
    <property type="entry name" value="MYOTUBULARIN-RELATED"/>
    <property type="match status" value="1"/>
</dbReference>
<dbReference type="CDD" id="cd14537">
    <property type="entry name" value="PTP-MTMR10-like"/>
    <property type="match status" value="1"/>
</dbReference>
<dbReference type="InterPro" id="IPR029021">
    <property type="entry name" value="Prot-tyrosine_phosphatase-like"/>
</dbReference>
<keyword evidence="4" id="KW-1185">Reference proteome</keyword>
<dbReference type="GO" id="GO:0046856">
    <property type="term" value="P:phosphatidylinositol dephosphorylation"/>
    <property type="evidence" value="ECO:0007669"/>
    <property type="project" value="TreeGrafter"/>
</dbReference>
<reference evidence="3" key="2">
    <citation type="submission" date="2015-06" db="UniProtKB">
        <authorList>
            <consortium name="EnsemblMetazoa"/>
        </authorList>
    </citation>
    <scope>IDENTIFICATION</scope>
</reference>
<feature type="domain" description="Myotubularin phosphatase" evidence="2">
    <location>
        <begin position="1"/>
        <end position="298"/>
    </location>
</feature>
<evidence type="ECO:0000313" key="3">
    <source>
        <dbReference type="EnsemblMetazoa" id="MESCA006991-PA"/>
    </source>
</evidence>
<dbReference type="InterPro" id="IPR030564">
    <property type="entry name" value="Myotubularin"/>
</dbReference>
<dbReference type="Proteomes" id="UP000015102">
    <property type="component" value="Unassembled WGS sequence"/>
</dbReference>
<sequence>MFNSKNDWSRELIRCGATEWRVLSAESYNSKILPKYFVIPKTLDMDKFEKYTRSFYDGRICFWTYSFGKASLLRIGEMKSIEDSYIYNTTMEKIRLNDPEKQPLALFNLCDLLPSIQDVQRGYTRLRELCTPENPRQVLLQESKYLQLLEKSSWLLYVSLALKESNRAAQLMLKGKTVVLQENTGRDLCCVISSLTQIILDPYFRSIDGFQSLIQKEWVALEHPFSDRLGHLYNPDGQDKESPILLLFLDCVWQLLQQFPAEFEYSETYLTTIWDSAFIPIFDTFQFNSDFDRQVAVK</sequence>
<evidence type="ECO:0000259" key="2">
    <source>
        <dbReference type="PROSITE" id="PS51339"/>
    </source>
</evidence>
<dbReference type="PROSITE" id="PS51339">
    <property type="entry name" value="PPASE_MYOTUBULARIN"/>
    <property type="match status" value="1"/>
</dbReference>
<dbReference type="STRING" id="36166.T1GTG0"/>